<organism evidence="1 2">
    <name type="scientific">Lysobacter brunescens</name>
    <dbReference type="NCBI Taxonomy" id="262323"/>
    <lineage>
        <taxon>Bacteria</taxon>
        <taxon>Pseudomonadati</taxon>
        <taxon>Pseudomonadota</taxon>
        <taxon>Gammaproteobacteria</taxon>
        <taxon>Lysobacterales</taxon>
        <taxon>Lysobacteraceae</taxon>
        <taxon>Lysobacter</taxon>
    </lineage>
</organism>
<dbReference type="RefSeq" id="WP_386824868.1">
    <property type="nucleotide sequence ID" value="NZ_JBHTIF010000003.1"/>
</dbReference>
<gene>
    <name evidence="1" type="ORF">ACFQ0E_14100</name>
</gene>
<dbReference type="EMBL" id="JBHTIF010000003">
    <property type="protein sequence ID" value="MFD0726730.1"/>
    <property type="molecule type" value="Genomic_DNA"/>
</dbReference>
<accession>A0ABW2YEF6</accession>
<name>A0ABW2YEF6_9GAMM</name>
<proteinExistence type="predicted"/>
<protein>
    <submittedName>
        <fullName evidence="1">Helix-hairpin-helix domain-containing protein</fullName>
    </submittedName>
</protein>
<dbReference type="Proteomes" id="UP001597110">
    <property type="component" value="Unassembled WGS sequence"/>
</dbReference>
<reference evidence="2" key="1">
    <citation type="journal article" date="2019" name="Int. J. Syst. Evol. Microbiol.">
        <title>The Global Catalogue of Microorganisms (GCM) 10K type strain sequencing project: providing services to taxonomists for standard genome sequencing and annotation.</title>
        <authorList>
            <consortium name="The Broad Institute Genomics Platform"/>
            <consortium name="The Broad Institute Genome Sequencing Center for Infectious Disease"/>
            <person name="Wu L."/>
            <person name="Ma J."/>
        </authorList>
    </citation>
    <scope>NUCLEOTIDE SEQUENCE [LARGE SCALE GENOMIC DNA]</scope>
    <source>
        <strain evidence="2">CCUG 55585</strain>
    </source>
</reference>
<comment type="caution">
    <text evidence="1">The sequence shown here is derived from an EMBL/GenBank/DDBJ whole genome shotgun (WGS) entry which is preliminary data.</text>
</comment>
<sequence>MGFPADQRTLLLSLKGVGPTVIDRLEQIGIDSLALLADTEVDAILQQVAGMLGTTCWRNSPQAKSAIANAVAAARAATAG</sequence>
<keyword evidence="2" id="KW-1185">Reference proteome</keyword>
<evidence type="ECO:0000313" key="1">
    <source>
        <dbReference type="EMBL" id="MFD0726730.1"/>
    </source>
</evidence>
<evidence type="ECO:0000313" key="2">
    <source>
        <dbReference type="Proteomes" id="UP001597110"/>
    </source>
</evidence>